<evidence type="ECO:0000256" key="1">
    <source>
        <dbReference type="ARBA" id="ARBA00023125"/>
    </source>
</evidence>
<dbReference type="Gene3D" id="1.10.357.10">
    <property type="entry name" value="Tetracycline Repressor, domain 2"/>
    <property type="match status" value="1"/>
</dbReference>
<evidence type="ECO:0000313" key="5">
    <source>
        <dbReference type="Proteomes" id="UP000238196"/>
    </source>
</evidence>
<dbReference type="InterPro" id="IPR009057">
    <property type="entry name" value="Homeodomain-like_sf"/>
</dbReference>
<dbReference type="GO" id="GO:0000976">
    <property type="term" value="F:transcription cis-regulatory region binding"/>
    <property type="evidence" value="ECO:0007669"/>
    <property type="project" value="TreeGrafter"/>
</dbReference>
<dbReference type="PRINTS" id="PR00455">
    <property type="entry name" value="HTHTETR"/>
</dbReference>
<proteinExistence type="predicted"/>
<dbReference type="Pfam" id="PF00440">
    <property type="entry name" value="TetR_N"/>
    <property type="match status" value="1"/>
</dbReference>
<evidence type="ECO:0000259" key="3">
    <source>
        <dbReference type="PROSITE" id="PS50977"/>
    </source>
</evidence>
<gene>
    <name evidence="4" type="ORF">C4K68_17120</name>
</gene>
<organism evidence="4 5">
    <name type="scientific">Proteobacteria bacterium 228</name>
    <dbReference type="NCBI Taxonomy" id="2083153"/>
    <lineage>
        <taxon>Bacteria</taxon>
        <taxon>Pseudomonadati</taxon>
        <taxon>Pseudomonadota</taxon>
    </lineage>
</organism>
<feature type="DNA-binding region" description="H-T-H motif" evidence="2">
    <location>
        <begin position="38"/>
        <end position="57"/>
    </location>
</feature>
<name>A0A2S5KMR8_9PROT</name>
<dbReference type="SUPFAM" id="SSF46689">
    <property type="entry name" value="Homeodomain-like"/>
    <property type="match status" value="1"/>
</dbReference>
<dbReference type="InterPro" id="IPR001647">
    <property type="entry name" value="HTH_TetR"/>
</dbReference>
<sequence length="213" mass="23490">MATRSSTRRPRASSQARIDTILEAARELLSSEGLANLSIYAIAAKADIPPSSVYHFFPSISAVLEALISSVHQAFLTALASPPATGLIHSWHDLAAHIEQQVLSVYQHDEAARQLILSSHGMSEVMLRDRQHDVELSHAVAALFNHYFKLPPLPAEIDIFDLAMQLADRIYTLSIQRHGEITPTMAAEGLRAYQAYLGLYLPPLLQRQSSNAQ</sequence>
<dbReference type="PANTHER" id="PTHR30055:SF223">
    <property type="entry name" value="HTH-TYPE TRANSCRIPTIONAL REGULATOR UIDR"/>
    <property type="match status" value="1"/>
</dbReference>
<dbReference type="Proteomes" id="UP000238196">
    <property type="component" value="Unassembled WGS sequence"/>
</dbReference>
<protein>
    <submittedName>
        <fullName evidence="4">TetR family transcriptional regulator</fullName>
    </submittedName>
</protein>
<evidence type="ECO:0000256" key="2">
    <source>
        <dbReference type="PROSITE-ProRule" id="PRU00335"/>
    </source>
</evidence>
<evidence type="ECO:0000313" key="4">
    <source>
        <dbReference type="EMBL" id="PPC76111.1"/>
    </source>
</evidence>
<reference evidence="4 5" key="1">
    <citation type="submission" date="2018-02" db="EMBL/GenBank/DDBJ databases">
        <title>novel marine gammaproteobacteria from coastal saline agro ecosystem.</title>
        <authorList>
            <person name="Krishnan R."/>
            <person name="Ramesh Kumar N."/>
        </authorList>
    </citation>
    <scope>NUCLEOTIDE SEQUENCE [LARGE SCALE GENOMIC DNA]</scope>
    <source>
        <strain evidence="4 5">228</strain>
    </source>
</reference>
<dbReference type="PROSITE" id="PS50977">
    <property type="entry name" value="HTH_TETR_2"/>
    <property type="match status" value="1"/>
</dbReference>
<feature type="domain" description="HTH tetR-type" evidence="3">
    <location>
        <begin position="15"/>
        <end position="75"/>
    </location>
</feature>
<keyword evidence="1 2" id="KW-0238">DNA-binding</keyword>
<dbReference type="OrthoDB" id="325065at2"/>
<comment type="caution">
    <text evidence="4">The sequence shown here is derived from an EMBL/GenBank/DDBJ whole genome shotgun (WGS) entry which is preliminary data.</text>
</comment>
<dbReference type="GO" id="GO:0003700">
    <property type="term" value="F:DNA-binding transcription factor activity"/>
    <property type="evidence" value="ECO:0007669"/>
    <property type="project" value="TreeGrafter"/>
</dbReference>
<dbReference type="InterPro" id="IPR050109">
    <property type="entry name" value="HTH-type_TetR-like_transc_reg"/>
</dbReference>
<dbReference type="AlphaFoldDB" id="A0A2S5KMR8"/>
<accession>A0A2S5KMR8</accession>
<dbReference type="EMBL" id="PRLP01000057">
    <property type="protein sequence ID" value="PPC76111.1"/>
    <property type="molecule type" value="Genomic_DNA"/>
</dbReference>
<dbReference type="PANTHER" id="PTHR30055">
    <property type="entry name" value="HTH-TYPE TRANSCRIPTIONAL REGULATOR RUTR"/>
    <property type="match status" value="1"/>
</dbReference>